<dbReference type="Gene3D" id="1.10.287.110">
    <property type="entry name" value="DnaJ domain"/>
    <property type="match status" value="1"/>
</dbReference>
<dbReference type="AlphaFoldDB" id="A0A7X6FT99"/>
<dbReference type="Pfam" id="PF00226">
    <property type="entry name" value="DnaJ"/>
    <property type="match status" value="1"/>
</dbReference>
<reference evidence="3 4" key="1">
    <citation type="submission" date="2020-04" db="EMBL/GenBank/DDBJ databases">
        <title>Whole genome sequencing of clinical and environmental type strains of Ochrobactrum.</title>
        <authorList>
            <person name="Dharne M."/>
        </authorList>
    </citation>
    <scope>NUCLEOTIDE SEQUENCE [LARGE SCALE GENOMIC DNA]</scope>
    <source>
        <strain evidence="3 4">DSM 13340</strain>
    </source>
</reference>
<sequence>MHGDNDYILEPENDWRSILRVTETASIHEVKISYRNLMKKHHPDLAINLDHNKREKAAELAQKINAAYADAKRELDFQ</sequence>
<evidence type="ECO:0000259" key="1">
    <source>
        <dbReference type="PROSITE" id="PS50076"/>
    </source>
</evidence>
<dbReference type="SUPFAM" id="SSF46565">
    <property type="entry name" value="Chaperone J-domain"/>
    <property type="match status" value="1"/>
</dbReference>
<organism evidence="3 4">
    <name type="scientific">Brucella tritici</name>
    <dbReference type="NCBI Taxonomy" id="94626"/>
    <lineage>
        <taxon>Bacteria</taxon>
        <taxon>Pseudomonadati</taxon>
        <taxon>Pseudomonadota</taxon>
        <taxon>Alphaproteobacteria</taxon>
        <taxon>Hyphomicrobiales</taxon>
        <taxon>Brucellaceae</taxon>
        <taxon>Brucella/Ochrobactrum group</taxon>
        <taxon>Brucella</taxon>
    </lineage>
</organism>
<name>A0A7X6FT99_9HYPH</name>
<gene>
    <name evidence="2" type="ORF">HGG76_26710</name>
    <name evidence="3" type="ORF">HGG76_27675</name>
</gene>
<accession>A0A7X6FT99</accession>
<protein>
    <submittedName>
        <fullName evidence="3">J domain-containing protein</fullName>
    </submittedName>
</protein>
<dbReference type="InterPro" id="IPR001623">
    <property type="entry name" value="DnaJ_domain"/>
</dbReference>
<evidence type="ECO:0000313" key="3">
    <source>
        <dbReference type="EMBL" id="NKW11378.1"/>
    </source>
</evidence>
<evidence type="ECO:0000313" key="2">
    <source>
        <dbReference type="EMBL" id="NKW11202.1"/>
    </source>
</evidence>
<feature type="domain" description="J" evidence="1">
    <location>
        <begin position="14"/>
        <end position="78"/>
    </location>
</feature>
<dbReference type="Proteomes" id="UP000558475">
    <property type="component" value="Unassembled WGS sequence"/>
</dbReference>
<dbReference type="SMART" id="SM00271">
    <property type="entry name" value="DnaJ"/>
    <property type="match status" value="1"/>
</dbReference>
<dbReference type="EMBL" id="JAAXZB010000005">
    <property type="protein sequence ID" value="NKW11378.1"/>
    <property type="molecule type" value="Genomic_DNA"/>
</dbReference>
<evidence type="ECO:0000313" key="4">
    <source>
        <dbReference type="Proteomes" id="UP000558475"/>
    </source>
</evidence>
<proteinExistence type="predicted"/>
<comment type="caution">
    <text evidence="3">The sequence shown here is derived from an EMBL/GenBank/DDBJ whole genome shotgun (WGS) entry which is preliminary data.</text>
</comment>
<dbReference type="CDD" id="cd06257">
    <property type="entry name" value="DnaJ"/>
    <property type="match status" value="1"/>
</dbReference>
<dbReference type="PROSITE" id="PS50076">
    <property type="entry name" value="DNAJ_2"/>
    <property type="match status" value="1"/>
</dbReference>
<dbReference type="InterPro" id="IPR036869">
    <property type="entry name" value="J_dom_sf"/>
</dbReference>
<dbReference type="EMBL" id="JAAXZB010000005">
    <property type="protein sequence ID" value="NKW11202.1"/>
    <property type="molecule type" value="Genomic_DNA"/>
</dbReference>